<dbReference type="InterPro" id="IPR007737">
    <property type="entry name" value="Mga_HTH"/>
</dbReference>
<dbReference type="Gene3D" id="3.40.930.10">
    <property type="entry name" value="Mannitol-specific EII, Chain A"/>
    <property type="match status" value="1"/>
</dbReference>
<dbReference type="InterPro" id="IPR036634">
    <property type="entry name" value="PRD_sf"/>
</dbReference>
<evidence type="ECO:0000313" key="9">
    <source>
        <dbReference type="EMBL" id="MDT2404081.1"/>
    </source>
</evidence>
<dbReference type="EMBL" id="RYZS01000002">
    <property type="protein sequence ID" value="RVU93316.1"/>
    <property type="molecule type" value="Genomic_DNA"/>
</dbReference>
<comment type="caution">
    <text evidence="11">The sequence shown here is derived from an EMBL/GenBank/DDBJ whole genome shotgun (WGS) entry which is preliminary data.</text>
</comment>
<dbReference type="Pfam" id="PF00359">
    <property type="entry name" value="PTS_EIIA_2"/>
    <property type="match status" value="1"/>
</dbReference>
<dbReference type="SUPFAM" id="SSF63520">
    <property type="entry name" value="PTS-regulatory domain, PRD"/>
    <property type="match status" value="2"/>
</dbReference>
<dbReference type="GO" id="GO:0008982">
    <property type="term" value="F:protein-N(PI)-phosphohistidine-sugar phosphotransferase activity"/>
    <property type="evidence" value="ECO:0007669"/>
    <property type="project" value="InterPro"/>
</dbReference>
<dbReference type="SUPFAM" id="SSF55804">
    <property type="entry name" value="Phoshotransferase/anion transport protein"/>
    <property type="match status" value="1"/>
</dbReference>
<dbReference type="GO" id="GO:0009401">
    <property type="term" value="P:phosphoenolpyruvate-dependent sugar phosphotransferase system"/>
    <property type="evidence" value="ECO:0007669"/>
    <property type="project" value="InterPro"/>
</dbReference>
<dbReference type="Proteomes" id="UP000288388">
    <property type="component" value="Unassembled WGS sequence"/>
</dbReference>
<evidence type="ECO:0000256" key="5">
    <source>
        <dbReference type="ARBA" id="ARBA00023163"/>
    </source>
</evidence>
<keyword evidence="2" id="KW-0677">Repeat</keyword>
<evidence type="ECO:0000313" key="11">
    <source>
        <dbReference type="EMBL" id="RVU93316.1"/>
    </source>
</evidence>
<dbReference type="RefSeq" id="WP_049220280.1">
    <property type="nucleotide sequence ID" value="NZ_JAEMPA010000403.1"/>
</dbReference>
<dbReference type="PROSITE" id="PS51094">
    <property type="entry name" value="PTS_EIIA_TYPE_2"/>
    <property type="match status" value="1"/>
</dbReference>
<evidence type="ECO:0000259" key="7">
    <source>
        <dbReference type="PROSITE" id="PS51099"/>
    </source>
</evidence>
<dbReference type="Pfam" id="PF00874">
    <property type="entry name" value="PRD"/>
    <property type="match status" value="1"/>
</dbReference>
<dbReference type="SUPFAM" id="SSF46785">
    <property type="entry name" value="Winged helix' DNA-binding domain"/>
    <property type="match status" value="1"/>
</dbReference>
<dbReference type="InterPro" id="IPR036095">
    <property type="entry name" value="PTS_EIIB-like_sf"/>
</dbReference>
<reference evidence="9 13" key="2">
    <citation type="submission" date="2023-03" db="EMBL/GenBank/DDBJ databases">
        <authorList>
            <person name="Shen W."/>
            <person name="Cai J."/>
        </authorList>
    </citation>
    <scope>NUCLEOTIDE SEQUENCE</scope>
    <source>
        <strain evidence="9">P33-2</strain>
        <strain evidence="10 13">Y2</strain>
    </source>
</reference>
<feature type="domain" description="PRD" evidence="8">
    <location>
        <begin position="177"/>
        <end position="284"/>
    </location>
</feature>
<dbReference type="Proteomes" id="UP001264335">
    <property type="component" value="Unassembled WGS sequence"/>
</dbReference>
<keyword evidence="4" id="KW-0010">Activator</keyword>
<dbReference type="InterPro" id="IPR013196">
    <property type="entry name" value="HTH_11"/>
</dbReference>
<feature type="domain" description="PTS EIIB type-2" evidence="7">
    <location>
        <begin position="398"/>
        <end position="487"/>
    </location>
</feature>
<evidence type="ECO:0000259" key="6">
    <source>
        <dbReference type="PROSITE" id="PS51094"/>
    </source>
</evidence>
<keyword evidence="5" id="KW-0804">Transcription</keyword>
<dbReference type="Proteomes" id="UP001260773">
    <property type="component" value="Unassembled WGS sequence"/>
</dbReference>
<dbReference type="InterPro" id="IPR011608">
    <property type="entry name" value="PRD"/>
</dbReference>
<keyword evidence="1" id="KW-0808">Transferase</keyword>
<dbReference type="InterPro" id="IPR036388">
    <property type="entry name" value="WH-like_DNA-bd_sf"/>
</dbReference>
<reference evidence="11 12" key="1">
    <citation type="submission" date="2018-12" db="EMBL/GenBank/DDBJ databases">
        <title>A novel vanA-carrying plasmid in a clinical isolate of Enterococcus avium.</title>
        <authorList>
            <person name="Bernasconi O.J."/>
            <person name="Luzzaro F."/>
            <person name="Endimiani A."/>
        </authorList>
    </citation>
    <scope>NUCLEOTIDE SEQUENCE [LARGE SCALE GENOMIC DNA]</scope>
    <source>
        <strain evidence="11 12">LC0559/18</strain>
    </source>
</reference>
<dbReference type="Gene3D" id="1.10.1790.10">
    <property type="entry name" value="PRD domain"/>
    <property type="match status" value="1"/>
</dbReference>
<feature type="domain" description="PRD" evidence="8">
    <location>
        <begin position="285"/>
        <end position="392"/>
    </location>
</feature>
<dbReference type="Gene3D" id="3.40.50.2300">
    <property type="match status" value="1"/>
</dbReference>
<dbReference type="CDD" id="cd05568">
    <property type="entry name" value="PTS_IIB_bgl_like"/>
    <property type="match status" value="1"/>
</dbReference>
<dbReference type="InterPro" id="IPR002178">
    <property type="entry name" value="PTS_EIIA_type-2_dom"/>
</dbReference>
<dbReference type="GO" id="GO:0006355">
    <property type="term" value="P:regulation of DNA-templated transcription"/>
    <property type="evidence" value="ECO:0007669"/>
    <property type="project" value="InterPro"/>
</dbReference>
<dbReference type="Pfam" id="PF05043">
    <property type="entry name" value="Mga"/>
    <property type="match status" value="1"/>
</dbReference>
<dbReference type="InterPro" id="IPR050661">
    <property type="entry name" value="BglG_antiterminators"/>
</dbReference>
<protein>
    <submittedName>
        <fullName evidence="9 11">Transcription antiterminator</fullName>
    </submittedName>
</protein>
<dbReference type="Pfam" id="PF08279">
    <property type="entry name" value="HTH_11"/>
    <property type="match status" value="1"/>
</dbReference>
<dbReference type="EMBL" id="JARPWH010000078">
    <property type="protein sequence ID" value="MDT2404081.1"/>
    <property type="molecule type" value="Genomic_DNA"/>
</dbReference>
<evidence type="ECO:0000259" key="8">
    <source>
        <dbReference type="PROSITE" id="PS51372"/>
    </source>
</evidence>
<evidence type="ECO:0000313" key="12">
    <source>
        <dbReference type="Proteomes" id="UP000288388"/>
    </source>
</evidence>
<evidence type="ECO:0000256" key="4">
    <source>
        <dbReference type="ARBA" id="ARBA00023159"/>
    </source>
</evidence>
<dbReference type="InterPro" id="IPR016152">
    <property type="entry name" value="PTrfase/Anion_transptr"/>
</dbReference>
<dbReference type="PROSITE" id="PS51372">
    <property type="entry name" value="PRD_2"/>
    <property type="match status" value="2"/>
</dbReference>
<evidence type="ECO:0000313" key="13">
    <source>
        <dbReference type="Proteomes" id="UP001264335"/>
    </source>
</evidence>
<feature type="domain" description="PTS EIIA type-2" evidence="6">
    <location>
        <begin position="498"/>
        <end position="637"/>
    </location>
</feature>
<organism evidence="11 12">
    <name type="scientific">Enterococcus avium</name>
    <name type="common">Streptococcus avium</name>
    <dbReference type="NCBI Taxonomy" id="33945"/>
    <lineage>
        <taxon>Bacteria</taxon>
        <taxon>Bacillati</taxon>
        <taxon>Bacillota</taxon>
        <taxon>Bacilli</taxon>
        <taxon>Lactobacillales</taxon>
        <taxon>Enterococcaceae</taxon>
        <taxon>Enterococcus</taxon>
    </lineage>
</organism>
<evidence type="ECO:0000256" key="1">
    <source>
        <dbReference type="ARBA" id="ARBA00022679"/>
    </source>
</evidence>
<dbReference type="PROSITE" id="PS51099">
    <property type="entry name" value="PTS_EIIB_TYPE_2"/>
    <property type="match status" value="1"/>
</dbReference>
<gene>
    <name evidence="11" type="ORF">EK398_23160</name>
    <name evidence="9" type="ORF">P7D43_17070</name>
    <name evidence="10" type="ORF">P7D79_20885</name>
</gene>
<evidence type="ECO:0000313" key="10">
    <source>
        <dbReference type="EMBL" id="MDT2516680.1"/>
    </source>
</evidence>
<evidence type="ECO:0000256" key="2">
    <source>
        <dbReference type="ARBA" id="ARBA00022737"/>
    </source>
</evidence>
<name>A0A437UI43_ENTAV</name>
<dbReference type="SUPFAM" id="SSF52794">
    <property type="entry name" value="PTS system IIB component-like"/>
    <property type="match status" value="1"/>
</dbReference>
<accession>A0A437UI43</accession>
<dbReference type="EMBL" id="JARPWY010000097">
    <property type="protein sequence ID" value="MDT2516680.1"/>
    <property type="molecule type" value="Genomic_DNA"/>
</dbReference>
<dbReference type="PANTHER" id="PTHR30185:SF12">
    <property type="entry name" value="TRANSCRIPTIONAL REGULATOR MANR"/>
    <property type="match status" value="1"/>
</dbReference>
<dbReference type="AlphaFoldDB" id="A0A437UI43"/>
<dbReference type="PANTHER" id="PTHR30185">
    <property type="entry name" value="CRYPTIC BETA-GLUCOSIDE BGL OPERON ANTITERMINATOR"/>
    <property type="match status" value="1"/>
</dbReference>
<dbReference type="Gene3D" id="1.10.10.10">
    <property type="entry name" value="Winged helix-like DNA-binding domain superfamily/Winged helix DNA-binding domain"/>
    <property type="match status" value="2"/>
</dbReference>
<keyword evidence="3" id="KW-0805">Transcription regulation</keyword>
<sequence length="641" mass="74893">MRQEKIVEYLYAKKQAIAPRALAAKFQISERTLANDIKWLKEIGSNEGFTVERVRSAGYQLRILDNVSFRSYLSKSKKQEQVDNSSPQERIKNIELLLLFHEEYITMQQIAEWLDVSLSTIKADIKQVEQFCDNYDLTLFSKAHYGLKIMGTESKKRRAILYLIRNTIHTPVLTEKYKEFNFVFNEEELRQLLKEQLLENQLKISDIVFENIVQHIRLLSFRILQNNTLNSEELEERTISDDYDRLTEKLVGYLEETYQLNFSCVEKNYLEEQLRGKFAVLDDPASNQQLRQAIDKSLELVDRRYHTSFRQDQDLANALMMHVAPLLQRLYTGHQLENPIIEDIYTQYANVFNVAMVFINELNKDLDADISKDEIGYVAIYFAASLEKQSNQVIDDYQKIAVICSTGGGAAYLLKVNLERLFSNAKVETFALNEIEQIDASFDLLISTVPLKQTDFGIPIIYTKTILSQTEITKIEKDLYLLRESKNKVFDVHQFILSLFDEEWFQINEESDDYLELLENEGAHLEKCGWVERGFKESVLSREKMIDTIYQQGVAGPHPMEQAAIKEVIDVILLKKPLIYREKQVRIIFLINIKKDHLSLHKEISRLMIKMMDDPLLDTQLTKMTNFQDFKSYMKSLMKEG</sequence>
<dbReference type="InterPro" id="IPR036390">
    <property type="entry name" value="WH_DNA-bd_sf"/>
</dbReference>
<evidence type="ECO:0000256" key="3">
    <source>
        <dbReference type="ARBA" id="ARBA00023015"/>
    </source>
</evidence>
<proteinExistence type="predicted"/>
<dbReference type="InterPro" id="IPR013011">
    <property type="entry name" value="PTS_EIIB_2"/>
</dbReference>